<dbReference type="GO" id="GO:0000166">
    <property type="term" value="F:nucleotide binding"/>
    <property type="evidence" value="ECO:0007669"/>
    <property type="project" value="InterPro"/>
</dbReference>
<dbReference type="RefSeq" id="WP_151891513.1">
    <property type="nucleotide sequence ID" value="NZ_VNIK02000014.1"/>
</dbReference>
<evidence type="ECO:0000313" key="4">
    <source>
        <dbReference type="EMBL" id="KAB5485102.1"/>
    </source>
</evidence>
<evidence type="ECO:0000313" key="5">
    <source>
        <dbReference type="Proteomes" id="UP000319204"/>
    </source>
</evidence>
<dbReference type="Gene3D" id="3.30.360.10">
    <property type="entry name" value="Dihydrodipicolinate Reductase, domain 2"/>
    <property type="match status" value="1"/>
</dbReference>
<dbReference type="InterPro" id="IPR055170">
    <property type="entry name" value="GFO_IDH_MocA-like_dom"/>
</dbReference>
<proteinExistence type="predicted"/>
<keyword evidence="1" id="KW-0560">Oxidoreductase</keyword>
<dbReference type="AlphaFoldDB" id="A0A5N5IKR2"/>
<reference evidence="4" key="1">
    <citation type="submission" date="2019-10" db="EMBL/GenBank/DDBJ databases">
        <title>Muricauda hadale sp. nov., a piezophilic bacterium isolated from hadopelagic water of the Mariana Trench.</title>
        <authorList>
            <person name="Wei Y."/>
        </authorList>
    </citation>
    <scope>NUCLEOTIDE SEQUENCE [LARGE SCALE GENOMIC DNA]</scope>
    <source>
        <strain evidence="4">MT-229</strain>
    </source>
</reference>
<evidence type="ECO:0000259" key="2">
    <source>
        <dbReference type="Pfam" id="PF01408"/>
    </source>
</evidence>
<sequence length="333" mass="37462">MAESHFLFPENRPLRWGIIGCGSVAEKKSVPAYINTPCFEVRMVMRRNAGKAKDYAERHKIAQWTTNADEVIDHPEIDAIYIATPPDSHKFYALKVAAAGKPCCVEKPMAPNYADSLAIYEAFRAKGIPLFVAYYRRSLPRFLKVKEWLKEGLIGQVRHIHWQKTKPPSDIDLSGEYNWRTDSKVAPGGYFDDLASHGLDLFTFLLGDIQSVHGIALNQQGLYPAHDTVSGTWLHEGGVTGTGLWNFGNYFREDKVDILGSKGKISFAVLDETPLVLENESGLQLMEIPHPDHVQQFHVENIREHLLGRTMHPSTGKTGLHTSWVMDRILGNN</sequence>
<dbReference type="SUPFAM" id="SSF55347">
    <property type="entry name" value="Glyceraldehyde-3-phosphate dehydrogenase-like, C-terminal domain"/>
    <property type="match status" value="1"/>
</dbReference>
<comment type="caution">
    <text evidence="4">The sequence shown here is derived from an EMBL/GenBank/DDBJ whole genome shotgun (WGS) entry which is preliminary data.</text>
</comment>
<evidence type="ECO:0000259" key="3">
    <source>
        <dbReference type="Pfam" id="PF22725"/>
    </source>
</evidence>
<dbReference type="EMBL" id="VNIK02000014">
    <property type="protein sequence ID" value="KAB5485102.1"/>
    <property type="molecule type" value="Genomic_DNA"/>
</dbReference>
<gene>
    <name evidence="4" type="ORF">FOT42_015950</name>
</gene>
<dbReference type="PANTHER" id="PTHR43818">
    <property type="entry name" value="BCDNA.GH03377"/>
    <property type="match status" value="1"/>
</dbReference>
<dbReference type="Proteomes" id="UP000319204">
    <property type="component" value="Unassembled WGS sequence"/>
</dbReference>
<dbReference type="Pfam" id="PF01408">
    <property type="entry name" value="GFO_IDH_MocA"/>
    <property type="match status" value="1"/>
</dbReference>
<organism evidence="4 5">
    <name type="scientific">Flagellimonas hadalis</name>
    <dbReference type="NCBI Taxonomy" id="2597517"/>
    <lineage>
        <taxon>Bacteria</taxon>
        <taxon>Pseudomonadati</taxon>
        <taxon>Bacteroidota</taxon>
        <taxon>Flavobacteriia</taxon>
        <taxon>Flavobacteriales</taxon>
        <taxon>Flavobacteriaceae</taxon>
        <taxon>Flagellimonas</taxon>
    </lineage>
</organism>
<name>A0A5N5IKR2_9FLAO</name>
<protein>
    <submittedName>
        <fullName evidence="4">Gfo/Idh/MocA family oxidoreductase</fullName>
    </submittedName>
</protein>
<dbReference type="GO" id="GO:0016491">
    <property type="term" value="F:oxidoreductase activity"/>
    <property type="evidence" value="ECO:0007669"/>
    <property type="project" value="UniProtKB-KW"/>
</dbReference>
<dbReference type="InterPro" id="IPR000683">
    <property type="entry name" value="Gfo/Idh/MocA-like_OxRdtase_N"/>
</dbReference>
<dbReference type="InterPro" id="IPR050463">
    <property type="entry name" value="Gfo/Idh/MocA_oxidrdct_glycsds"/>
</dbReference>
<accession>A0A5N5IKR2</accession>
<dbReference type="OrthoDB" id="9795543at2"/>
<evidence type="ECO:0000256" key="1">
    <source>
        <dbReference type="ARBA" id="ARBA00023002"/>
    </source>
</evidence>
<keyword evidence="5" id="KW-1185">Reference proteome</keyword>
<dbReference type="PANTHER" id="PTHR43818:SF11">
    <property type="entry name" value="BCDNA.GH03377"/>
    <property type="match status" value="1"/>
</dbReference>
<dbReference type="Gene3D" id="3.40.50.720">
    <property type="entry name" value="NAD(P)-binding Rossmann-like Domain"/>
    <property type="match status" value="1"/>
</dbReference>
<feature type="domain" description="GFO/IDH/MocA-like oxidoreductase" evidence="3">
    <location>
        <begin position="142"/>
        <end position="265"/>
    </location>
</feature>
<feature type="domain" description="Gfo/Idh/MocA-like oxidoreductase N-terminal" evidence="2">
    <location>
        <begin position="14"/>
        <end position="134"/>
    </location>
</feature>
<dbReference type="InterPro" id="IPR036291">
    <property type="entry name" value="NAD(P)-bd_dom_sf"/>
</dbReference>
<dbReference type="Pfam" id="PF22725">
    <property type="entry name" value="GFO_IDH_MocA_C3"/>
    <property type="match status" value="1"/>
</dbReference>
<dbReference type="SUPFAM" id="SSF51735">
    <property type="entry name" value="NAD(P)-binding Rossmann-fold domains"/>
    <property type="match status" value="1"/>
</dbReference>